<sequence>MGLLQSLYRAPGGESEYRRILLVTLALIYSITASGIVFGYSGLYDVLLFDVNAFGEFCEDGEKQCTAQLDRLSRMYTLGATTISGCAFLVGLFLDFAGPRITVCLGSLLLAGGLLAVAYAQEISSSFYYLGFFLLAVGGPCIFNSTFSFGELFPDHSAAIIGALSTGGNSSTVVFCIFAAMIHSWGISFKSVFLAYTALPVFIFVSSLLLFPDRPFETGNKDDARFKGELHRVWTISMTQGKYPADVENKDIRILPTDYPNLALDEPGLEAPLLVTPGMSVGSPLEMSYHLLPGLVPPESDGTALSVGTRRMSAGPGLGFIGGRRNSAGTDLITGRKRLFRRRSLLFDDGPPDIYNSAFGTQIWSSAFWSMALVTAFFVLRVNFYIETLFEQLLFTASLQFPGDPLAAREAASYYAKLFNYLLPPGGLAMIPVVGFVLVEWGFAPSFLILAILHMLFCIVDAYESPPLQLQVLAFVLYAVFRPFLFGSMAAYIGRLFGFKNFGKLYGLMRVVGSVAVSLEYPLQLMTVHFFNGQYVYIIWVSYAQAF</sequence>
<evidence type="ECO:0000256" key="5">
    <source>
        <dbReference type="ARBA" id="ARBA00022989"/>
    </source>
</evidence>
<proteinExistence type="inferred from homology"/>
<gene>
    <name evidence="8" type="ORF">KFL_003210030</name>
</gene>
<evidence type="ECO:0000256" key="4">
    <source>
        <dbReference type="ARBA" id="ARBA00022692"/>
    </source>
</evidence>
<feature type="transmembrane region" description="Helical" evidence="7">
    <location>
        <begin position="193"/>
        <end position="211"/>
    </location>
</feature>
<dbReference type="GO" id="GO:0016020">
    <property type="term" value="C:membrane"/>
    <property type="evidence" value="ECO:0007669"/>
    <property type="project" value="UniProtKB-SubCell"/>
</dbReference>
<dbReference type="InterPro" id="IPR052599">
    <property type="entry name" value="SLC43A_AATransporter"/>
</dbReference>
<evidence type="ECO:0000256" key="6">
    <source>
        <dbReference type="ARBA" id="ARBA00023136"/>
    </source>
</evidence>
<name>A0A1Y1IDX6_KLENI</name>
<feature type="transmembrane region" description="Helical" evidence="7">
    <location>
        <begin position="76"/>
        <end position="94"/>
    </location>
</feature>
<keyword evidence="9" id="KW-1185">Reference proteome</keyword>
<dbReference type="Pfam" id="PF07690">
    <property type="entry name" value="MFS_1"/>
    <property type="match status" value="1"/>
</dbReference>
<keyword evidence="5 7" id="KW-1133">Transmembrane helix</keyword>
<keyword evidence="3" id="KW-0813">Transport</keyword>
<comment type="subcellular location">
    <subcellularLocation>
        <location evidence="1">Membrane</location>
        <topology evidence="1">Multi-pass membrane protein</topology>
    </subcellularLocation>
</comment>
<dbReference type="Proteomes" id="UP000054558">
    <property type="component" value="Unassembled WGS sequence"/>
</dbReference>
<feature type="transmembrane region" description="Helical" evidence="7">
    <location>
        <begin position="126"/>
        <end position="147"/>
    </location>
</feature>
<dbReference type="AlphaFoldDB" id="A0A1Y1IDX6"/>
<feature type="transmembrane region" description="Helical" evidence="7">
    <location>
        <begin position="101"/>
        <end position="120"/>
    </location>
</feature>
<dbReference type="EMBL" id="DF237270">
    <property type="protein sequence ID" value="GAQ86927.1"/>
    <property type="molecule type" value="Genomic_DNA"/>
</dbReference>
<evidence type="ECO:0000313" key="8">
    <source>
        <dbReference type="EMBL" id="GAQ86927.1"/>
    </source>
</evidence>
<comment type="similarity">
    <text evidence="2">Belongs to the SLC43A transporter (TC 2.A.1.44) family.</text>
</comment>
<accession>A0A1Y1IDX6</accession>
<evidence type="ECO:0000313" key="9">
    <source>
        <dbReference type="Proteomes" id="UP000054558"/>
    </source>
</evidence>
<dbReference type="OMA" id="CEKSEYQ"/>
<dbReference type="PANTHER" id="PTHR20772">
    <property type="entry name" value="PROTEIN FMP42"/>
    <property type="match status" value="1"/>
</dbReference>
<dbReference type="Gene3D" id="1.20.1250.20">
    <property type="entry name" value="MFS general substrate transporter like domains"/>
    <property type="match status" value="1"/>
</dbReference>
<feature type="transmembrane region" description="Helical" evidence="7">
    <location>
        <begin position="159"/>
        <end position="181"/>
    </location>
</feature>
<feature type="transmembrane region" description="Helical" evidence="7">
    <location>
        <begin position="475"/>
        <end position="493"/>
    </location>
</feature>
<evidence type="ECO:0000256" key="1">
    <source>
        <dbReference type="ARBA" id="ARBA00004141"/>
    </source>
</evidence>
<keyword evidence="4 7" id="KW-0812">Transmembrane</keyword>
<dbReference type="InterPro" id="IPR036259">
    <property type="entry name" value="MFS_trans_sf"/>
</dbReference>
<evidence type="ECO:0000256" key="3">
    <source>
        <dbReference type="ARBA" id="ARBA00022448"/>
    </source>
</evidence>
<dbReference type="SUPFAM" id="SSF103473">
    <property type="entry name" value="MFS general substrate transporter"/>
    <property type="match status" value="1"/>
</dbReference>
<dbReference type="OrthoDB" id="2020765at2759"/>
<feature type="transmembrane region" description="Helical" evidence="7">
    <location>
        <begin position="367"/>
        <end position="386"/>
    </location>
</feature>
<organism evidence="8 9">
    <name type="scientific">Klebsormidium nitens</name>
    <name type="common">Green alga</name>
    <name type="synonym">Ulothrix nitens</name>
    <dbReference type="NCBI Taxonomy" id="105231"/>
    <lineage>
        <taxon>Eukaryota</taxon>
        <taxon>Viridiplantae</taxon>
        <taxon>Streptophyta</taxon>
        <taxon>Klebsormidiophyceae</taxon>
        <taxon>Klebsormidiales</taxon>
        <taxon>Klebsormidiaceae</taxon>
        <taxon>Klebsormidium</taxon>
    </lineage>
</organism>
<evidence type="ECO:0000256" key="7">
    <source>
        <dbReference type="SAM" id="Phobius"/>
    </source>
</evidence>
<dbReference type="GO" id="GO:0022857">
    <property type="term" value="F:transmembrane transporter activity"/>
    <property type="evidence" value="ECO:0007669"/>
    <property type="project" value="InterPro"/>
</dbReference>
<feature type="transmembrane region" description="Helical" evidence="7">
    <location>
        <begin position="446"/>
        <end position="463"/>
    </location>
</feature>
<dbReference type="PANTHER" id="PTHR20772:SF2">
    <property type="entry name" value="PROTEIN FMP42"/>
    <property type="match status" value="1"/>
</dbReference>
<evidence type="ECO:0000256" key="2">
    <source>
        <dbReference type="ARBA" id="ARBA00006595"/>
    </source>
</evidence>
<protein>
    <submittedName>
        <fullName evidence="8">Major facilitator superfamily protein</fullName>
    </submittedName>
</protein>
<keyword evidence="6 7" id="KW-0472">Membrane</keyword>
<reference evidence="8 9" key="1">
    <citation type="journal article" date="2014" name="Nat. Commun.">
        <title>Klebsormidium flaccidum genome reveals primary factors for plant terrestrial adaptation.</title>
        <authorList>
            <person name="Hori K."/>
            <person name="Maruyama F."/>
            <person name="Fujisawa T."/>
            <person name="Togashi T."/>
            <person name="Yamamoto N."/>
            <person name="Seo M."/>
            <person name="Sato S."/>
            <person name="Yamada T."/>
            <person name="Mori H."/>
            <person name="Tajima N."/>
            <person name="Moriyama T."/>
            <person name="Ikeuchi M."/>
            <person name="Watanabe M."/>
            <person name="Wada H."/>
            <person name="Kobayashi K."/>
            <person name="Saito M."/>
            <person name="Masuda T."/>
            <person name="Sasaki-Sekimoto Y."/>
            <person name="Mashiguchi K."/>
            <person name="Awai K."/>
            <person name="Shimojima M."/>
            <person name="Masuda S."/>
            <person name="Iwai M."/>
            <person name="Nobusawa T."/>
            <person name="Narise T."/>
            <person name="Kondo S."/>
            <person name="Saito H."/>
            <person name="Sato R."/>
            <person name="Murakawa M."/>
            <person name="Ihara Y."/>
            <person name="Oshima-Yamada Y."/>
            <person name="Ohtaka K."/>
            <person name="Satoh M."/>
            <person name="Sonobe K."/>
            <person name="Ishii M."/>
            <person name="Ohtani R."/>
            <person name="Kanamori-Sato M."/>
            <person name="Honoki R."/>
            <person name="Miyazaki D."/>
            <person name="Mochizuki H."/>
            <person name="Umetsu J."/>
            <person name="Higashi K."/>
            <person name="Shibata D."/>
            <person name="Kamiya Y."/>
            <person name="Sato N."/>
            <person name="Nakamura Y."/>
            <person name="Tabata S."/>
            <person name="Ida S."/>
            <person name="Kurokawa K."/>
            <person name="Ohta H."/>
        </authorList>
    </citation>
    <scope>NUCLEOTIDE SEQUENCE [LARGE SCALE GENOMIC DNA]</scope>
    <source>
        <strain evidence="8 9">NIES-2285</strain>
    </source>
</reference>
<feature type="transmembrane region" description="Helical" evidence="7">
    <location>
        <begin position="20"/>
        <end position="40"/>
    </location>
</feature>
<dbReference type="InterPro" id="IPR011701">
    <property type="entry name" value="MFS"/>
</dbReference>